<comment type="caution">
    <text evidence="1">The sequence shown here is derived from an EMBL/GenBank/DDBJ whole genome shotgun (WGS) entry which is preliminary data.</text>
</comment>
<reference evidence="1" key="1">
    <citation type="submission" date="2019-11" db="EMBL/GenBank/DDBJ databases">
        <authorList>
            <person name="Liu Y."/>
            <person name="Hou J."/>
            <person name="Li T.-Q."/>
            <person name="Guan C.-H."/>
            <person name="Wu X."/>
            <person name="Wu H.-Z."/>
            <person name="Ling F."/>
            <person name="Zhang R."/>
            <person name="Shi X.-G."/>
            <person name="Ren J.-P."/>
            <person name="Chen E.-F."/>
            <person name="Sun J.-M."/>
        </authorList>
    </citation>
    <scope>NUCLEOTIDE SEQUENCE</scope>
    <source>
        <strain evidence="1">Adult_tree_wgs_1</strain>
        <tissue evidence="1">Leaves</tissue>
    </source>
</reference>
<dbReference type="InterPro" id="IPR044678">
    <property type="entry name" value="COR27/28"/>
</dbReference>
<dbReference type="Proteomes" id="UP000626092">
    <property type="component" value="Unassembled WGS sequence"/>
</dbReference>
<sequence length="332" mass="36973">MWSLPSHRLSLSDSLSLITPGHEPRVPPLNLRTVSYRLRPTLALSGKDMEEDSRPAPSDLAAGEAFRNELTRTDSGSSSVTVHISKNFVRAKNVARPSTAWTNAKHNSYLASLEASFVKELHQSLGLLSSHSEYSDQFTVLQDGFSRRINFERSQPLPYNVAGSHFVKESSWMQQFRCSGKLNNISVNLQECSTFCSEEMLSGRKRIFTHRLSISGRPCVCHESQQDAVGNISEVSDQNFVDEDQEEKSLSLSRPKRLKMDAADSSTNDQIVPSGDMFSVEIATAGCDVKSFVQELSRDLKFDRLLQIANRCTELMKDEAFGCPTDNICVVG</sequence>
<dbReference type="EMBL" id="WJXA01000011">
    <property type="protein sequence ID" value="KAF7127831.1"/>
    <property type="molecule type" value="Genomic_DNA"/>
</dbReference>
<dbReference type="GO" id="GO:0042752">
    <property type="term" value="P:regulation of circadian rhythm"/>
    <property type="evidence" value="ECO:0007669"/>
    <property type="project" value="InterPro"/>
</dbReference>
<dbReference type="OrthoDB" id="1104553at2759"/>
<gene>
    <name evidence="1" type="ORF">RHSIM_Rhsim11G0165200</name>
</gene>
<organism evidence="1 2">
    <name type="scientific">Rhododendron simsii</name>
    <name type="common">Sims's rhododendron</name>
    <dbReference type="NCBI Taxonomy" id="118357"/>
    <lineage>
        <taxon>Eukaryota</taxon>
        <taxon>Viridiplantae</taxon>
        <taxon>Streptophyta</taxon>
        <taxon>Embryophyta</taxon>
        <taxon>Tracheophyta</taxon>
        <taxon>Spermatophyta</taxon>
        <taxon>Magnoliopsida</taxon>
        <taxon>eudicotyledons</taxon>
        <taxon>Gunneridae</taxon>
        <taxon>Pentapetalae</taxon>
        <taxon>asterids</taxon>
        <taxon>Ericales</taxon>
        <taxon>Ericaceae</taxon>
        <taxon>Ericoideae</taxon>
        <taxon>Rhodoreae</taxon>
        <taxon>Rhododendron</taxon>
    </lineage>
</organism>
<dbReference type="PANTHER" id="PTHR33676:SF17">
    <property type="entry name" value="COLD-REGULATED PROTEIN 28"/>
    <property type="match status" value="1"/>
</dbReference>
<keyword evidence="2" id="KW-1185">Reference proteome</keyword>
<accession>A0A834G8F6</accession>
<dbReference type="PANTHER" id="PTHR33676">
    <property type="entry name" value="COLD REGULATED PROTEIN 27"/>
    <property type="match status" value="1"/>
</dbReference>
<dbReference type="GO" id="GO:0009409">
    <property type="term" value="P:response to cold"/>
    <property type="evidence" value="ECO:0007669"/>
    <property type="project" value="InterPro"/>
</dbReference>
<evidence type="ECO:0000313" key="2">
    <source>
        <dbReference type="Proteomes" id="UP000626092"/>
    </source>
</evidence>
<protein>
    <submittedName>
        <fullName evidence="1">Uncharacterized protein</fullName>
    </submittedName>
</protein>
<name>A0A834G8F6_RHOSS</name>
<proteinExistence type="predicted"/>
<dbReference type="AlphaFoldDB" id="A0A834G8F6"/>
<evidence type="ECO:0000313" key="1">
    <source>
        <dbReference type="EMBL" id="KAF7127831.1"/>
    </source>
</evidence>